<evidence type="ECO:0000259" key="2">
    <source>
        <dbReference type="Pfam" id="PF01323"/>
    </source>
</evidence>
<dbReference type="PANTHER" id="PTHR13887">
    <property type="entry name" value="GLUTATHIONE S-TRANSFERASE KAPPA"/>
    <property type="match status" value="1"/>
</dbReference>
<dbReference type="Proteomes" id="UP000287830">
    <property type="component" value="Unassembled WGS sequence"/>
</dbReference>
<evidence type="ECO:0000256" key="1">
    <source>
        <dbReference type="SAM" id="MobiDB-lite"/>
    </source>
</evidence>
<organism evidence="3 4">
    <name type="scientific">Streptomyces chrestomyceticus JCM 4735</name>
    <dbReference type="NCBI Taxonomy" id="1306181"/>
    <lineage>
        <taxon>Bacteria</taxon>
        <taxon>Bacillati</taxon>
        <taxon>Actinomycetota</taxon>
        <taxon>Actinomycetes</taxon>
        <taxon>Kitasatosporales</taxon>
        <taxon>Streptomycetaceae</taxon>
        <taxon>Streptomyces</taxon>
    </lineage>
</organism>
<gene>
    <name evidence="3" type="ORF">OEIGOIKO_06412</name>
</gene>
<dbReference type="GO" id="GO:0016491">
    <property type="term" value="F:oxidoreductase activity"/>
    <property type="evidence" value="ECO:0007669"/>
    <property type="project" value="InterPro"/>
</dbReference>
<name>A0A7U9L171_9ACTN</name>
<feature type="region of interest" description="Disordered" evidence="1">
    <location>
        <begin position="120"/>
        <end position="153"/>
    </location>
</feature>
<dbReference type="AlphaFoldDB" id="A0A7U9L171"/>
<evidence type="ECO:0000313" key="3">
    <source>
        <dbReference type="EMBL" id="GCD38596.1"/>
    </source>
</evidence>
<feature type="domain" description="DSBA-like thioredoxin" evidence="2">
    <location>
        <begin position="3"/>
        <end position="112"/>
    </location>
</feature>
<dbReference type="Pfam" id="PF01323">
    <property type="entry name" value="DSBA"/>
    <property type="match status" value="1"/>
</dbReference>
<sequence length="153" mass="15974">MHGNTFDLHRLLHLAKERGAQDALLGALYQANFAEARALGDGDVLTEVAVAAGLDEGDVRRVLADRDAYAEAVRADEREAAELGARSVPFFVIDRRYGISGGQPAEVFRQALERAWEEGGAAVPGGEGAAPEDEAAAPGCEGDVCRPGTGAGN</sequence>
<comment type="caution">
    <text evidence="3">The sequence shown here is derived from an EMBL/GenBank/DDBJ whole genome shotgun (WGS) entry which is preliminary data.</text>
</comment>
<dbReference type="Gene3D" id="3.40.30.10">
    <property type="entry name" value="Glutaredoxin"/>
    <property type="match status" value="1"/>
</dbReference>
<dbReference type="SUPFAM" id="SSF52833">
    <property type="entry name" value="Thioredoxin-like"/>
    <property type="match status" value="1"/>
</dbReference>
<dbReference type="EMBL" id="BHZC01000001">
    <property type="protein sequence ID" value="GCD38596.1"/>
    <property type="molecule type" value="Genomic_DNA"/>
</dbReference>
<dbReference type="InterPro" id="IPR036249">
    <property type="entry name" value="Thioredoxin-like_sf"/>
</dbReference>
<protein>
    <submittedName>
        <fullName evidence="3">DSBA oxidoreductase</fullName>
    </submittedName>
</protein>
<dbReference type="CDD" id="cd03024">
    <property type="entry name" value="DsbA_FrnE"/>
    <property type="match status" value="1"/>
</dbReference>
<accession>A0A7U9L171</accession>
<dbReference type="PANTHER" id="PTHR13887:SF41">
    <property type="entry name" value="THIOREDOXIN SUPERFAMILY PROTEIN"/>
    <property type="match status" value="1"/>
</dbReference>
<dbReference type="InterPro" id="IPR001853">
    <property type="entry name" value="DSBA-like_thioredoxin_dom"/>
</dbReference>
<evidence type="ECO:0000313" key="4">
    <source>
        <dbReference type="Proteomes" id="UP000287830"/>
    </source>
</evidence>
<reference evidence="3 4" key="1">
    <citation type="submission" date="2018-11" db="EMBL/GenBank/DDBJ databases">
        <title>Whole genome sequence of Streptomyces chrestomyceticus NBRC 13444(T).</title>
        <authorList>
            <person name="Komaki H."/>
            <person name="Tamura T."/>
        </authorList>
    </citation>
    <scope>NUCLEOTIDE SEQUENCE [LARGE SCALE GENOMIC DNA]</scope>
    <source>
        <strain evidence="3 4">NBRC 13444</strain>
    </source>
</reference>
<proteinExistence type="predicted"/>